<dbReference type="Proteomes" id="UP001230156">
    <property type="component" value="Unassembled WGS sequence"/>
</dbReference>
<feature type="region of interest" description="Disordered" evidence="1">
    <location>
        <begin position="86"/>
        <end position="165"/>
    </location>
</feature>
<feature type="compositionally biased region" description="Basic and acidic residues" evidence="1">
    <location>
        <begin position="202"/>
        <end position="211"/>
    </location>
</feature>
<feature type="region of interest" description="Disordered" evidence="1">
    <location>
        <begin position="184"/>
        <end position="212"/>
    </location>
</feature>
<dbReference type="Pfam" id="PF10045">
    <property type="entry name" value="DUF2280"/>
    <property type="match status" value="1"/>
</dbReference>
<evidence type="ECO:0000313" key="2">
    <source>
        <dbReference type="EMBL" id="MDQ7247575.1"/>
    </source>
</evidence>
<comment type="caution">
    <text evidence="2">The sequence shown here is derived from an EMBL/GenBank/DDBJ whole genome shotgun (WGS) entry which is preliminary data.</text>
</comment>
<name>A0ABU0YKB5_9PROT</name>
<keyword evidence="3" id="KW-1185">Reference proteome</keyword>
<dbReference type="InterPro" id="IPR018738">
    <property type="entry name" value="DUF2280"/>
</dbReference>
<dbReference type="EMBL" id="JAUYVI010000002">
    <property type="protein sequence ID" value="MDQ7247575.1"/>
    <property type="molecule type" value="Genomic_DNA"/>
</dbReference>
<reference evidence="3" key="1">
    <citation type="submission" date="2023-08" db="EMBL/GenBank/DDBJ databases">
        <title>Rhodospirillaceae gen. nov., a novel taxon isolated from the Yangtze River Yuezi River estuary sludge.</title>
        <authorList>
            <person name="Ruan L."/>
        </authorList>
    </citation>
    <scope>NUCLEOTIDE SEQUENCE [LARGE SCALE GENOMIC DNA]</scope>
    <source>
        <strain evidence="3">R-7</strain>
    </source>
</reference>
<accession>A0ABU0YKB5</accession>
<gene>
    <name evidence="2" type="ORF">Q8A70_07845</name>
</gene>
<evidence type="ECO:0000313" key="3">
    <source>
        <dbReference type="Proteomes" id="UP001230156"/>
    </source>
</evidence>
<evidence type="ECO:0000256" key="1">
    <source>
        <dbReference type="SAM" id="MobiDB-lite"/>
    </source>
</evidence>
<protein>
    <submittedName>
        <fullName evidence="2">DUF2280 domain-containing protein</fullName>
    </submittedName>
</protein>
<proteinExistence type="predicted"/>
<dbReference type="RefSeq" id="WP_379954979.1">
    <property type="nucleotide sequence ID" value="NZ_JAUYVI010000002.1"/>
</dbReference>
<organism evidence="2 3">
    <name type="scientific">Dongia sedimenti</name>
    <dbReference type="NCBI Taxonomy" id="3064282"/>
    <lineage>
        <taxon>Bacteria</taxon>
        <taxon>Pseudomonadati</taxon>
        <taxon>Pseudomonadota</taxon>
        <taxon>Alphaproteobacteria</taxon>
        <taxon>Rhodospirillales</taxon>
        <taxon>Dongiaceae</taxon>
        <taxon>Dongia</taxon>
    </lineage>
</organism>
<sequence>MKAQIIWCMRRREPPERIAALVQQNFHVAVSRDQMLACWHARNTPPTQTGHRQDDKESVQFPADAEKAPLFTRAVPDAAHATKTEAAMPYVISDGAVPETETETETEAKTEAPPSANTPDPEPGLVSTDAEDAPGQDDPATQTGHRQDEDESLQIPADTVDEPTSRDVSLQALADLAKARLGIAPDPAPATQTGHERGHRQGQGERQDRKTPTVLTDEVKTFIVKGLARYETPTRVAASVKTHFGIEIDRRQVFAYDPAGSRRPAKRWIALHAATRAKFNRALGEVGVAQKIVRLRMLDRFANRADEANQMDRACRILEQAAKECGGFYERYARPKVAAT</sequence>